<evidence type="ECO:0000313" key="9">
    <source>
        <dbReference type="EMBL" id="EQD37101.1"/>
    </source>
</evidence>
<gene>
    <name evidence="9" type="ORF">B1B_16246</name>
</gene>
<comment type="similarity">
    <text evidence="2">Belongs to the peptidase S54 family.</text>
</comment>
<dbReference type="GO" id="GO:0016020">
    <property type="term" value="C:membrane"/>
    <property type="evidence" value="ECO:0007669"/>
    <property type="project" value="UniProtKB-SubCell"/>
</dbReference>
<evidence type="ECO:0000256" key="6">
    <source>
        <dbReference type="ARBA" id="ARBA00023136"/>
    </source>
</evidence>
<dbReference type="EMBL" id="AUZY01010803">
    <property type="protein sequence ID" value="EQD37101.1"/>
    <property type="molecule type" value="Genomic_DNA"/>
</dbReference>
<dbReference type="PANTHER" id="PTHR43731">
    <property type="entry name" value="RHOMBOID PROTEASE"/>
    <property type="match status" value="1"/>
</dbReference>
<feature type="domain" description="Peptidase S54 rhomboid" evidence="8">
    <location>
        <begin position="29"/>
        <end position="124"/>
    </location>
</feature>
<organism evidence="9">
    <name type="scientific">mine drainage metagenome</name>
    <dbReference type="NCBI Taxonomy" id="410659"/>
    <lineage>
        <taxon>unclassified sequences</taxon>
        <taxon>metagenomes</taxon>
        <taxon>ecological metagenomes</taxon>
    </lineage>
</organism>
<reference evidence="9" key="1">
    <citation type="submission" date="2013-08" db="EMBL/GenBank/DDBJ databases">
        <authorList>
            <person name="Mendez C."/>
            <person name="Richter M."/>
            <person name="Ferrer M."/>
            <person name="Sanchez J."/>
        </authorList>
    </citation>
    <scope>NUCLEOTIDE SEQUENCE</scope>
</reference>
<evidence type="ECO:0000256" key="4">
    <source>
        <dbReference type="ARBA" id="ARBA00022801"/>
    </source>
</evidence>
<protein>
    <submittedName>
        <fullName evidence="9">Integral membrane protein</fullName>
    </submittedName>
</protein>
<dbReference type="InterPro" id="IPR035952">
    <property type="entry name" value="Rhomboid-like_sf"/>
</dbReference>
<accession>T0YNU1</accession>
<keyword evidence="3 7" id="KW-0812">Transmembrane</keyword>
<feature type="transmembrane region" description="Helical" evidence="7">
    <location>
        <begin position="69"/>
        <end position="88"/>
    </location>
</feature>
<comment type="caution">
    <text evidence="9">The sequence shown here is derived from an EMBL/GenBank/DDBJ whole genome shotgun (WGS) entry which is preliminary data.</text>
</comment>
<feature type="transmembrane region" description="Helical" evidence="7">
    <location>
        <begin position="33"/>
        <end position="57"/>
    </location>
</feature>
<evidence type="ECO:0000256" key="5">
    <source>
        <dbReference type="ARBA" id="ARBA00022989"/>
    </source>
</evidence>
<dbReference type="Gene3D" id="1.20.1540.10">
    <property type="entry name" value="Rhomboid-like"/>
    <property type="match status" value="1"/>
</dbReference>
<comment type="subcellular location">
    <subcellularLocation>
        <location evidence="1">Membrane</location>
        <topology evidence="1">Multi-pass membrane protein</topology>
    </subcellularLocation>
</comment>
<dbReference type="Pfam" id="PF01694">
    <property type="entry name" value="Rhomboid"/>
    <property type="match status" value="1"/>
</dbReference>
<keyword evidence="4" id="KW-0378">Hydrolase</keyword>
<sequence length="234" mass="25393">SLIAHFALWPFGHEQARMASGRVITVGFEPWQLITFAFLHGGWLHILFNMWALFMFGPPIEHLFGASKYLLYYTVCTVLAALAQLLVVKFFTGGFYPTIGASGGIFGVLLAFGMLYPHVRIMLLVSTHPDAGVAVRDRLWRVGAGAGRDRHRGGRGAFRASGWHVRRLVADPVLAWAPAAQAAATSAALSDACCMDLIARCHPEHRAMALPCAVVILSNAKDLALVRAALQPCS</sequence>
<keyword evidence="6 7" id="KW-0472">Membrane</keyword>
<dbReference type="AlphaFoldDB" id="T0YNU1"/>
<dbReference type="InterPro" id="IPR050925">
    <property type="entry name" value="Rhomboid_protease_S54"/>
</dbReference>
<reference evidence="9" key="2">
    <citation type="journal article" date="2014" name="ISME J.">
        <title>Microbial stratification in low pH oxic and suboxic macroscopic growths along an acid mine drainage.</title>
        <authorList>
            <person name="Mendez-Garcia C."/>
            <person name="Mesa V."/>
            <person name="Sprenger R.R."/>
            <person name="Richter M."/>
            <person name="Diez M.S."/>
            <person name="Solano J."/>
            <person name="Bargiela R."/>
            <person name="Golyshina O.V."/>
            <person name="Manteca A."/>
            <person name="Ramos J.L."/>
            <person name="Gallego J.R."/>
            <person name="Llorente I."/>
            <person name="Martins Dos Santos V.A."/>
            <person name="Jensen O.N."/>
            <person name="Pelaez A.I."/>
            <person name="Sanchez J."/>
            <person name="Ferrer M."/>
        </authorList>
    </citation>
    <scope>NUCLEOTIDE SEQUENCE</scope>
</reference>
<keyword evidence="5 7" id="KW-1133">Transmembrane helix</keyword>
<dbReference type="GO" id="GO:0004252">
    <property type="term" value="F:serine-type endopeptidase activity"/>
    <property type="evidence" value="ECO:0007669"/>
    <property type="project" value="InterPro"/>
</dbReference>
<feature type="transmembrane region" description="Helical" evidence="7">
    <location>
        <begin position="94"/>
        <end position="116"/>
    </location>
</feature>
<evidence type="ECO:0000256" key="1">
    <source>
        <dbReference type="ARBA" id="ARBA00004141"/>
    </source>
</evidence>
<evidence type="ECO:0000259" key="8">
    <source>
        <dbReference type="Pfam" id="PF01694"/>
    </source>
</evidence>
<dbReference type="PANTHER" id="PTHR43731:SF14">
    <property type="entry name" value="PRESENILIN-ASSOCIATED RHOMBOID-LIKE PROTEIN, MITOCHONDRIAL"/>
    <property type="match status" value="1"/>
</dbReference>
<evidence type="ECO:0000256" key="7">
    <source>
        <dbReference type="SAM" id="Phobius"/>
    </source>
</evidence>
<feature type="non-terminal residue" evidence="9">
    <location>
        <position position="1"/>
    </location>
</feature>
<name>T0YNU1_9ZZZZ</name>
<evidence type="ECO:0000256" key="2">
    <source>
        <dbReference type="ARBA" id="ARBA00009045"/>
    </source>
</evidence>
<dbReference type="InterPro" id="IPR022764">
    <property type="entry name" value="Peptidase_S54_rhomboid_dom"/>
</dbReference>
<proteinExistence type="inferred from homology"/>
<dbReference type="SUPFAM" id="SSF144091">
    <property type="entry name" value="Rhomboid-like"/>
    <property type="match status" value="1"/>
</dbReference>
<evidence type="ECO:0000256" key="3">
    <source>
        <dbReference type="ARBA" id="ARBA00022692"/>
    </source>
</evidence>